<sequence length="115" mass="12357">MADRVAGLMEERLGIRGNGLSEKLRRGRGALPRGVRAAARELADFAEKSKNPKLLVQIDQGRVAACYDICLRHLSAQRAGSALMRSAARITATVVLGLLLVGGVVLLVQRLQGRI</sequence>
<reference evidence="2 3" key="1">
    <citation type="submission" date="2018-08" db="EMBL/GenBank/DDBJ databases">
        <title>Flavobacterium tibetense sp. nov., isolated from a wetland YonghuCo on Tibetan Plateau.</title>
        <authorList>
            <person name="Phurbu D."/>
            <person name="Lu H."/>
            <person name="Xing P."/>
        </authorList>
    </citation>
    <scope>NUCLEOTIDE SEQUENCE [LARGE SCALE GENOMIC DNA]</scope>
    <source>
        <strain evidence="2 3">DJC</strain>
    </source>
</reference>
<proteinExistence type="predicted"/>
<keyword evidence="1" id="KW-0472">Membrane</keyword>
<protein>
    <submittedName>
        <fullName evidence="2">Uncharacterized protein</fullName>
    </submittedName>
</protein>
<dbReference type="OrthoDB" id="7691751at2"/>
<dbReference type="AlphaFoldDB" id="A0A411Z899"/>
<gene>
    <name evidence="2" type="ORF">D1012_01710</name>
</gene>
<organism evidence="2 3">
    <name type="scientific">Pseudotabrizicola alkalilacus</name>
    <dbReference type="NCBI Taxonomy" id="2305252"/>
    <lineage>
        <taxon>Bacteria</taxon>
        <taxon>Pseudomonadati</taxon>
        <taxon>Pseudomonadota</taxon>
        <taxon>Alphaproteobacteria</taxon>
        <taxon>Rhodobacterales</taxon>
        <taxon>Paracoccaceae</taxon>
        <taxon>Pseudotabrizicola</taxon>
    </lineage>
</organism>
<dbReference type="Proteomes" id="UP000284547">
    <property type="component" value="Unassembled WGS sequence"/>
</dbReference>
<evidence type="ECO:0000313" key="2">
    <source>
        <dbReference type="EMBL" id="RGP39299.1"/>
    </source>
</evidence>
<accession>A0A411Z899</accession>
<evidence type="ECO:0000313" key="3">
    <source>
        <dbReference type="Proteomes" id="UP000284547"/>
    </source>
</evidence>
<keyword evidence="3" id="KW-1185">Reference proteome</keyword>
<dbReference type="EMBL" id="QWEY01000001">
    <property type="protein sequence ID" value="RGP39299.1"/>
    <property type="molecule type" value="Genomic_DNA"/>
</dbReference>
<evidence type="ECO:0000256" key="1">
    <source>
        <dbReference type="SAM" id="Phobius"/>
    </source>
</evidence>
<feature type="transmembrane region" description="Helical" evidence="1">
    <location>
        <begin position="87"/>
        <end position="108"/>
    </location>
</feature>
<name>A0A411Z899_9RHOB</name>
<comment type="caution">
    <text evidence="2">The sequence shown here is derived from an EMBL/GenBank/DDBJ whole genome shotgun (WGS) entry which is preliminary data.</text>
</comment>
<keyword evidence="1" id="KW-1133">Transmembrane helix</keyword>
<keyword evidence="1" id="KW-0812">Transmembrane</keyword>